<comment type="caution">
    <text evidence="2">The sequence shown here is derived from an EMBL/GenBank/DDBJ whole genome shotgun (WGS) entry which is preliminary data.</text>
</comment>
<evidence type="ECO:0000256" key="1">
    <source>
        <dbReference type="SAM" id="SignalP"/>
    </source>
</evidence>
<sequence length="139" mass="15562">MKVIVFAALALAVAHAHFGLESSLTQQVGQSCQSNGVYQISSFDVNPWTPQSGNQVTITMVGTFTSSVTVGQIQNSLRNNQQRDYQYENINQYFTQGTQKTFTYQLNIPQYHSSWTVVVSVLSPDTQIVYGCWTFTFSD</sequence>
<keyword evidence="3" id="KW-1185">Reference proteome</keyword>
<proteinExistence type="predicted"/>
<feature type="chain" id="PRO_5012322573" description="Reelin domain-containing protein" evidence="1">
    <location>
        <begin position="17"/>
        <end position="139"/>
    </location>
</feature>
<evidence type="ECO:0000313" key="2">
    <source>
        <dbReference type="EMBL" id="OMJ76648.1"/>
    </source>
</evidence>
<dbReference type="EMBL" id="MPUH01000620">
    <property type="protein sequence ID" value="OMJ76648.1"/>
    <property type="molecule type" value="Genomic_DNA"/>
</dbReference>
<accession>A0A1R2BIR7</accession>
<gene>
    <name evidence="2" type="ORF">SteCoe_23952</name>
</gene>
<name>A0A1R2BIR7_9CILI</name>
<dbReference type="PROSITE" id="PS51257">
    <property type="entry name" value="PROKAR_LIPOPROTEIN"/>
    <property type="match status" value="1"/>
</dbReference>
<organism evidence="2 3">
    <name type="scientific">Stentor coeruleus</name>
    <dbReference type="NCBI Taxonomy" id="5963"/>
    <lineage>
        <taxon>Eukaryota</taxon>
        <taxon>Sar</taxon>
        <taxon>Alveolata</taxon>
        <taxon>Ciliophora</taxon>
        <taxon>Postciliodesmatophora</taxon>
        <taxon>Heterotrichea</taxon>
        <taxon>Heterotrichida</taxon>
        <taxon>Stentoridae</taxon>
        <taxon>Stentor</taxon>
    </lineage>
</organism>
<reference evidence="2 3" key="1">
    <citation type="submission" date="2016-11" db="EMBL/GenBank/DDBJ databases">
        <title>The macronuclear genome of Stentor coeruleus: a giant cell with tiny introns.</title>
        <authorList>
            <person name="Slabodnick M."/>
            <person name="Ruby J.G."/>
            <person name="Reiff S.B."/>
            <person name="Swart E.C."/>
            <person name="Gosai S."/>
            <person name="Prabakaran S."/>
            <person name="Witkowska E."/>
            <person name="Larue G.E."/>
            <person name="Fisher S."/>
            <person name="Freeman R.M."/>
            <person name="Gunawardena J."/>
            <person name="Chu W."/>
            <person name="Stover N.A."/>
            <person name="Gregory B.D."/>
            <person name="Nowacki M."/>
            <person name="Derisi J."/>
            <person name="Roy S.W."/>
            <person name="Marshall W.F."/>
            <person name="Sood P."/>
        </authorList>
    </citation>
    <scope>NUCLEOTIDE SEQUENCE [LARGE SCALE GENOMIC DNA]</scope>
    <source>
        <strain evidence="2">WM001</strain>
    </source>
</reference>
<keyword evidence="1" id="KW-0732">Signal</keyword>
<feature type="signal peptide" evidence="1">
    <location>
        <begin position="1"/>
        <end position="16"/>
    </location>
</feature>
<dbReference type="Proteomes" id="UP000187209">
    <property type="component" value="Unassembled WGS sequence"/>
</dbReference>
<evidence type="ECO:0000313" key="3">
    <source>
        <dbReference type="Proteomes" id="UP000187209"/>
    </source>
</evidence>
<dbReference type="AlphaFoldDB" id="A0A1R2BIR7"/>
<protein>
    <recommendedName>
        <fullName evidence="4">Reelin domain-containing protein</fullName>
    </recommendedName>
</protein>
<evidence type="ECO:0008006" key="4">
    <source>
        <dbReference type="Google" id="ProtNLM"/>
    </source>
</evidence>